<evidence type="ECO:0000313" key="3">
    <source>
        <dbReference type="EMBL" id="MXV61691.1"/>
    </source>
</evidence>
<dbReference type="Proteomes" id="UP000434101">
    <property type="component" value="Unassembled WGS sequence"/>
</dbReference>
<feature type="domain" description="HVO-A0261-like N-terminal" evidence="2">
    <location>
        <begin position="6"/>
        <end position="90"/>
    </location>
</feature>
<dbReference type="RefSeq" id="WP_160063782.1">
    <property type="nucleotide sequence ID" value="NZ_WUYX01000023.1"/>
</dbReference>
<proteinExistence type="predicted"/>
<reference evidence="3 4" key="1">
    <citation type="submission" date="2020-01" db="EMBL/GenBank/DDBJ databases">
        <title>Natronorubrum sp. JWXQ-INN 674 isolated from Inner Mongolia Autonomous Region of China.</title>
        <authorList>
            <person name="Xue Q."/>
        </authorList>
    </citation>
    <scope>NUCLEOTIDE SEQUENCE [LARGE SCALE GENOMIC DNA]</scope>
    <source>
        <strain evidence="3 4">JWXQ-INN-674</strain>
    </source>
</reference>
<dbReference type="Pfam" id="PF08350">
    <property type="entry name" value="FilR1_middle"/>
    <property type="match status" value="1"/>
</dbReference>
<name>A0A6B0VIL1_9EURY</name>
<dbReference type="SUPFAM" id="SSF46785">
    <property type="entry name" value="Winged helix' DNA-binding domain"/>
    <property type="match status" value="1"/>
</dbReference>
<organism evidence="3 4">
    <name type="scientific">Natronorubrum halalkaliphilum</name>
    <dbReference type="NCBI Taxonomy" id="2691917"/>
    <lineage>
        <taxon>Archaea</taxon>
        <taxon>Methanobacteriati</taxon>
        <taxon>Methanobacteriota</taxon>
        <taxon>Stenosarchaea group</taxon>
        <taxon>Halobacteria</taxon>
        <taxon>Halobacteriales</taxon>
        <taxon>Natrialbaceae</taxon>
        <taxon>Natronorubrum</taxon>
    </lineage>
</organism>
<accession>A0A6B0VIL1</accession>
<gene>
    <name evidence="3" type="ORF">GS429_06355</name>
</gene>
<dbReference type="InterPro" id="IPR057527">
    <property type="entry name" value="HVO_A0261-like_N"/>
</dbReference>
<dbReference type="InterPro" id="IPR036390">
    <property type="entry name" value="WH_DNA-bd_sf"/>
</dbReference>
<evidence type="ECO:0000313" key="4">
    <source>
        <dbReference type="Proteomes" id="UP000434101"/>
    </source>
</evidence>
<evidence type="ECO:0000259" key="1">
    <source>
        <dbReference type="Pfam" id="PF08350"/>
    </source>
</evidence>
<protein>
    <submittedName>
        <fullName evidence="3">Transcriptional regulator</fullName>
    </submittedName>
</protein>
<evidence type="ECO:0000259" key="2">
    <source>
        <dbReference type="Pfam" id="PF25213"/>
    </source>
</evidence>
<dbReference type="Pfam" id="PF25213">
    <property type="entry name" value="HVO_A0261_N"/>
    <property type="match status" value="1"/>
</dbReference>
<feature type="domain" description="Methanogenesis regulatory protein FilR1 middle" evidence="1">
    <location>
        <begin position="125"/>
        <end position="256"/>
    </location>
</feature>
<keyword evidence="4" id="KW-1185">Reference proteome</keyword>
<dbReference type="InterPro" id="IPR036388">
    <property type="entry name" value="WH-like_DNA-bd_sf"/>
</dbReference>
<dbReference type="EMBL" id="WUYX01000023">
    <property type="protein sequence ID" value="MXV61691.1"/>
    <property type="molecule type" value="Genomic_DNA"/>
</dbReference>
<dbReference type="AlphaFoldDB" id="A0A6B0VIL1"/>
<dbReference type="CDD" id="cd00090">
    <property type="entry name" value="HTH_ARSR"/>
    <property type="match status" value="1"/>
</dbReference>
<dbReference type="OrthoDB" id="330490at2157"/>
<dbReference type="InterPro" id="IPR013561">
    <property type="entry name" value="FilR1_middle_dom"/>
</dbReference>
<sequence>MPSPHSDRDVLRTVAQRRALLEALADGPRQKRDLVERLDCSRSTVDRGVRELEQVEFVRREEGASGGYRLTAAGRLALEAYRRSVETFEAIGEATEVLGYVPRDAPMSSALLEGARVTEPPSHAPYEPLERLVDEISVANRIRGVIAAERTPKTRTQLYDRTVEGDLDVEAVLAEDLASFLIEQHPEQVRDVILEGAFDMYAVESVPYEFTIIETPTESKVFVFILNETAEIRGVITNETDAALEWASDVYAQIRATARPLSPPSD</sequence>
<dbReference type="InterPro" id="IPR011991">
    <property type="entry name" value="ArsR-like_HTH"/>
</dbReference>
<dbReference type="Gene3D" id="1.10.10.10">
    <property type="entry name" value="Winged helix-like DNA-binding domain superfamily/Winged helix DNA-binding domain"/>
    <property type="match status" value="1"/>
</dbReference>
<comment type="caution">
    <text evidence="3">The sequence shown here is derived from an EMBL/GenBank/DDBJ whole genome shotgun (WGS) entry which is preliminary data.</text>
</comment>